<dbReference type="GO" id="GO:0004386">
    <property type="term" value="F:helicase activity"/>
    <property type="evidence" value="ECO:0007669"/>
    <property type="project" value="UniProtKB-KW"/>
</dbReference>
<name>A0A329PAT8_9LACT</name>
<keyword evidence="2" id="KW-0347">Helicase</keyword>
<dbReference type="EMBL" id="QMHM01000009">
    <property type="protein sequence ID" value="RAV79126.1"/>
    <property type="molecule type" value="Genomic_DNA"/>
</dbReference>
<dbReference type="SUPFAM" id="SSF52540">
    <property type="entry name" value="P-loop containing nucleoside triphosphate hydrolases"/>
    <property type="match status" value="2"/>
</dbReference>
<feature type="domain" description="Helicase C-terminal" evidence="1">
    <location>
        <begin position="270"/>
        <end position="419"/>
    </location>
</feature>
<dbReference type="SMART" id="SM00490">
    <property type="entry name" value="HELICc"/>
    <property type="match status" value="1"/>
</dbReference>
<dbReference type="InterPro" id="IPR027417">
    <property type="entry name" value="P-loop_NTPase"/>
</dbReference>
<dbReference type="PROSITE" id="PS51194">
    <property type="entry name" value="HELICASE_CTER"/>
    <property type="match status" value="1"/>
</dbReference>
<sequence>MQEVLLLSQEAYKTFKSASSEKVLYKFQKQALGESKPNYFYALDTGTGKTITSLHHYMKYSKGEPLLIFAPPAKKKEGGWDRDIAFIEESYGVTITYKVVSYGVLAKTPIPKQPYFVIFDEAHYIKNPTSKRGKQGAKIAKAATHFCLLTATPMANGWEDSYNYFIMFGFFKNKTQMNREHAVFTQINMGGRIIPKITEWRDEDKLIKMYKSFTTTISKDDALDLPPIHFQKVNFNPSKDYKILEKDRVLDDEIYDTWPKLLHGLRFYANQKDKLSWCETFLEGTEKNVVIFYNYRTEYEELSKIAKKLKKSIFAVNGQKITLPKKNQWSNLKDSVTLIQYQAGSSGIELQYCSEVIFYTPTYSYQDYTQALGRAYRNGQTKKVSVYQFETRETIESAVWQALSAKKDFDTKLYIATKLGGNNEPSTKTIRPTKG</sequence>
<accession>A0A329PAT8</accession>
<keyword evidence="2" id="KW-0067">ATP-binding</keyword>
<evidence type="ECO:0000313" key="2">
    <source>
        <dbReference type="EMBL" id="RAV79126.1"/>
    </source>
</evidence>
<dbReference type="Pfam" id="PF00271">
    <property type="entry name" value="Helicase_C"/>
    <property type="match status" value="1"/>
</dbReference>
<organism evidence="2 3">
    <name type="scientific">Aerococcus urinae</name>
    <dbReference type="NCBI Taxonomy" id="1376"/>
    <lineage>
        <taxon>Bacteria</taxon>
        <taxon>Bacillati</taxon>
        <taxon>Bacillota</taxon>
        <taxon>Bacilli</taxon>
        <taxon>Lactobacillales</taxon>
        <taxon>Aerococcaceae</taxon>
        <taxon>Aerococcus</taxon>
    </lineage>
</organism>
<protein>
    <submittedName>
        <fullName evidence="2">ATP-dependent helicase</fullName>
    </submittedName>
</protein>
<evidence type="ECO:0000259" key="1">
    <source>
        <dbReference type="PROSITE" id="PS51194"/>
    </source>
</evidence>
<reference evidence="2 3" key="1">
    <citation type="submission" date="2018-04" db="EMBL/GenBank/DDBJ databases">
        <title>Aerococcus urinae genomes.</title>
        <authorList>
            <person name="Hilt E."/>
            <person name="Gilbert N.M."/>
            <person name="Thomas-White K."/>
            <person name="Putonti C."/>
            <person name="Lewis A.L."/>
            <person name="Visck K.L."/>
            <person name="Wolfe A.J."/>
        </authorList>
    </citation>
    <scope>NUCLEOTIDE SEQUENCE [LARGE SCALE GENOMIC DNA]</scope>
    <source>
        <strain evidence="2 3">UMB7480</strain>
    </source>
</reference>
<dbReference type="AlphaFoldDB" id="A0A329PAT8"/>
<dbReference type="Proteomes" id="UP000251923">
    <property type="component" value="Unassembled WGS sequence"/>
</dbReference>
<keyword evidence="2" id="KW-0378">Hydrolase</keyword>
<dbReference type="Gene3D" id="3.40.50.300">
    <property type="entry name" value="P-loop containing nucleotide triphosphate hydrolases"/>
    <property type="match status" value="2"/>
</dbReference>
<proteinExistence type="predicted"/>
<keyword evidence="2" id="KW-0547">Nucleotide-binding</keyword>
<dbReference type="PANTHER" id="PTHR10799">
    <property type="entry name" value="SNF2/RAD54 HELICASE FAMILY"/>
    <property type="match status" value="1"/>
</dbReference>
<gene>
    <name evidence="2" type="ORF">DBT54_05775</name>
</gene>
<dbReference type="InterPro" id="IPR001650">
    <property type="entry name" value="Helicase_C-like"/>
</dbReference>
<evidence type="ECO:0000313" key="3">
    <source>
        <dbReference type="Proteomes" id="UP000251923"/>
    </source>
</evidence>
<comment type="caution">
    <text evidence="2">The sequence shown here is derived from an EMBL/GenBank/DDBJ whole genome shotgun (WGS) entry which is preliminary data.</text>
</comment>